<protein>
    <submittedName>
        <fullName evidence="1">Uncharacterized protein</fullName>
    </submittedName>
</protein>
<evidence type="ECO:0000313" key="1">
    <source>
        <dbReference type="EMBL" id="GEU28920.1"/>
    </source>
</evidence>
<name>A0A699GH10_TANCI</name>
<proteinExistence type="predicted"/>
<dbReference type="AlphaFoldDB" id="A0A699GH10"/>
<sequence>MRELVMKYKAEKVCHEEMVKMPLVDLKVLEVRTEKTNVNARSCLHEVKGGTRVAFKDEFGATEEREVLCEAQQGPSGVKRKLFESFRNKIGETKYHMGKANIVVDAWRRKGGVKPRRVQDICRIIQAEISEKMLVV</sequence>
<reference evidence="1" key="1">
    <citation type="journal article" date="2019" name="Sci. Rep.">
        <title>Draft genome of Tanacetum cinerariifolium, the natural source of mosquito coil.</title>
        <authorList>
            <person name="Yamashiro T."/>
            <person name="Shiraishi A."/>
            <person name="Satake H."/>
            <person name="Nakayama K."/>
        </authorList>
    </citation>
    <scope>NUCLEOTIDE SEQUENCE</scope>
</reference>
<dbReference type="EMBL" id="BKCJ010000030">
    <property type="protein sequence ID" value="GEU28920.1"/>
    <property type="molecule type" value="Genomic_DNA"/>
</dbReference>
<gene>
    <name evidence="1" type="ORF">Tci_000898</name>
</gene>
<comment type="caution">
    <text evidence="1">The sequence shown here is derived from an EMBL/GenBank/DDBJ whole genome shotgun (WGS) entry which is preliminary data.</text>
</comment>
<organism evidence="1">
    <name type="scientific">Tanacetum cinerariifolium</name>
    <name type="common">Dalmatian daisy</name>
    <name type="synonym">Chrysanthemum cinerariifolium</name>
    <dbReference type="NCBI Taxonomy" id="118510"/>
    <lineage>
        <taxon>Eukaryota</taxon>
        <taxon>Viridiplantae</taxon>
        <taxon>Streptophyta</taxon>
        <taxon>Embryophyta</taxon>
        <taxon>Tracheophyta</taxon>
        <taxon>Spermatophyta</taxon>
        <taxon>Magnoliopsida</taxon>
        <taxon>eudicotyledons</taxon>
        <taxon>Gunneridae</taxon>
        <taxon>Pentapetalae</taxon>
        <taxon>asterids</taxon>
        <taxon>campanulids</taxon>
        <taxon>Asterales</taxon>
        <taxon>Asteraceae</taxon>
        <taxon>Asteroideae</taxon>
        <taxon>Anthemideae</taxon>
        <taxon>Anthemidinae</taxon>
        <taxon>Tanacetum</taxon>
    </lineage>
</organism>
<accession>A0A699GH10</accession>